<organism evidence="1 2">
    <name type="scientific">Curvularia kusanoi</name>
    <name type="common">Cochliobolus kusanoi</name>
    <dbReference type="NCBI Taxonomy" id="90978"/>
    <lineage>
        <taxon>Eukaryota</taxon>
        <taxon>Fungi</taxon>
        <taxon>Dikarya</taxon>
        <taxon>Ascomycota</taxon>
        <taxon>Pezizomycotina</taxon>
        <taxon>Dothideomycetes</taxon>
        <taxon>Pleosporomycetidae</taxon>
        <taxon>Pleosporales</taxon>
        <taxon>Pleosporineae</taxon>
        <taxon>Pleosporaceae</taxon>
        <taxon>Curvularia</taxon>
    </lineage>
</organism>
<proteinExistence type="predicted"/>
<sequence length="154" mass="16793">MHLYGIRYRGVRTADTGIVMKIPDSKNLTLTALIAPISLTSLPTFGVDELHTLEESICFHVDESKIPQNVRCSCLKDGRFCLVAEHWLLEFDVGSPLWLGEDGLPRAGSLIRYVGPKHGGKSVIIDKFGERVCCIEGLTSQDVMGGDGSSMQTG</sequence>
<protein>
    <submittedName>
        <fullName evidence="1">Uncharacterized protein</fullName>
    </submittedName>
</protein>
<evidence type="ECO:0000313" key="2">
    <source>
        <dbReference type="Proteomes" id="UP000801428"/>
    </source>
</evidence>
<dbReference type="AlphaFoldDB" id="A0A9P4T5S5"/>
<comment type="caution">
    <text evidence="1">The sequence shown here is derived from an EMBL/GenBank/DDBJ whole genome shotgun (WGS) entry which is preliminary data.</text>
</comment>
<name>A0A9P4T5S5_CURKU</name>
<dbReference type="EMBL" id="SWKU01000034">
    <property type="protein sequence ID" value="KAF2995249.1"/>
    <property type="molecule type" value="Genomic_DNA"/>
</dbReference>
<gene>
    <name evidence="1" type="ORF">E8E13_003285</name>
</gene>
<keyword evidence="2" id="KW-1185">Reference proteome</keyword>
<reference evidence="1" key="1">
    <citation type="submission" date="2019-04" db="EMBL/GenBank/DDBJ databases">
        <title>Sequencing of skin fungus with MAO and IRED activity.</title>
        <authorList>
            <person name="Marsaioli A.J."/>
            <person name="Bonatto J.M.C."/>
            <person name="Reis Junior O."/>
        </authorList>
    </citation>
    <scope>NUCLEOTIDE SEQUENCE</scope>
    <source>
        <strain evidence="1">30M1</strain>
    </source>
</reference>
<evidence type="ECO:0000313" key="1">
    <source>
        <dbReference type="EMBL" id="KAF2995249.1"/>
    </source>
</evidence>
<dbReference type="Proteomes" id="UP000801428">
    <property type="component" value="Unassembled WGS sequence"/>
</dbReference>
<accession>A0A9P4T5S5</accession>
<dbReference type="OrthoDB" id="3711809at2759"/>